<proteinExistence type="predicted"/>
<evidence type="ECO:0000313" key="3">
    <source>
        <dbReference type="Proteomes" id="UP000093514"/>
    </source>
</evidence>
<evidence type="ECO:0000256" key="1">
    <source>
        <dbReference type="SAM" id="MobiDB-lite"/>
    </source>
</evidence>
<dbReference type="InterPro" id="IPR005585">
    <property type="entry name" value="DUF327"/>
</dbReference>
<protein>
    <recommendedName>
        <fullName evidence="4">DUF327 domain-containing protein</fullName>
    </recommendedName>
</protein>
<feature type="region of interest" description="Disordered" evidence="1">
    <location>
        <begin position="1"/>
        <end position="22"/>
    </location>
</feature>
<dbReference type="EMBL" id="LWDV01000010">
    <property type="protein sequence ID" value="OCL25793.1"/>
    <property type="molecule type" value="Genomic_DNA"/>
</dbReference>
<comment type="caution">
    <text evidence="2">The sequence shown here is derived from an EMBL/GenBank/DDBJ whole genome shotgun (WGS) entry which is preliminary data.</text>
</comment>
<dbReference type="InterPro" id="IPR024042">
    <property type="entry name" value="TM1646-like_dom_sf"/>
</dbReference>
<accession>A0A1C0A6Q5</accession>
<reference evidence="3" key="1">
    <citation type="submission" date="2016-07" db="EMBL/GenBank/DDBJ databases">
        <authorList>
            <person name="Florea S."/>
            <person name="Webb J.S."/>
            <person name="Jaromczyk J."/>
            <person name="Schardl C.L."/>
        </authorList>
    </citation>
    <scope>NUCLEOTIDE SEQUENCE [LARGE SCALE GENOMIC DNA]</scope>
    <source>
        <strain evidence="3">Z6</strain>
    </source>
</reference>
<sequence>MKIDNKLKSNVNTARASGSKMTRIDGRKTDFLEELTKMHGVQIKGKLDELLEMIDQQGDRLNKHRTFRELIRYKKMVKQFVKEAIGQMYNVQEDYSPMQGKIHTIVKSVDESLEDLTKMILDKQASQLDILGKLDEVRGMLVDLYR</sequence>
<name>A0A1C0A6Q5_9FIRM</name>
<gene>
    <name evidence="2" type="ORF">U472_15855</name>
</gene>
<dbReference type="RefSeq" id="WP_068719716.1">
    <property type="nucleotide sequence ID" value="NZ_LWDV01000010.1"/>
</dbReference>
<dbReference type="Proteomes" id="UP000093514">
    <property type="component" value="Unassembled WGS sequence"/>
</dbReference>
<dbReference type="Gene3D" id="1.20.120.490">
    <property type="entry name" value="Hypothetical protein TM1646-like domain"/>
    <property type="match status" value="1"/>
</dbReference>
<dbReference type="Pfam" id="PF03885">
    <property type="entry name" value="DUF327"/>
    <property type="match status" value="1"/>
</dbReference>
<keyword evidence="3" id="KW-1185">Reference proteome</keyword>
<dbReference type="AlphaFoldDB" id="A0A1C0A6Q5"/>
<feature type="compositionally biased region" description="Polar residues" evidence="1">
    <location>
        <begin position="8"/>
        <end position="20"/>
    </location>
</feature>
<dbReference type="OrthoDB" id="1680946at2"/>
<evidence type="ECO:0008006" key="4">
    <source>
        <dbReference type="Google" id="ProtNLM"/>
    </source>
</evidence>
<reference evidence="2 3" key="2">
    <citation type="submission" date="2016-08" db="EMBL/GenBank/DDBJ databases">
        <title>Orenia metallireducens sp. nov. strain Z6, a Novel Metal-reducing Firmicute from the Deep Subsurface.</title>
        <authorList>
            <person name="Maxim B.I."/>
            <person name="Kenneth K."/>
            <person name="Flynn T.M."/>
            <person name="Oloughlin E.J."/>
            <person name="Locke R.A."/>
            <person name="Weber J.R."/>
            <person name="Egan S.M."/>
            <person name="Mackie R.I."/>
            <person name="Cann I.K."/>
        </authorList>
    </citation>
    <scope>NUCLEOTIDE SEQUENCE [LARGE SCALE GENOMIC DNA]</scope>
    <source>
        <strain evidence="2 3">Z6</strain>
    </source>
</reference>
<organism evidence="2 3">
    <name type="scientific">Orenia metallireducens</name>
    <dbReference type="NCBI Taxonomy" id="1413210"/>
    <lineage>
        <taxon>Bacteria</taxon>
        <taxon>Bacillati</taxon>
        <taxon>Bacillota</taxon>
        <taxon>Clostridia</taxon>
        <taxon>Halanaerobiales</taxon>
        <taxon>Halobacteroidaceae</taxon>
        <taxon>Orenia</taxon>
    </lineage>
</organism>
<evidence type="ECO:0000313" key="2">
    <source>
        <dbReference type="EMBL" id="OCL25793.1"/>
    </source>
</evidence>
<dbReference type="SUPFAM" id="SSF158397">
    <property type="entry name" value="TM1646-like"/>
    <property type="match status" value="1"/>
</dbReference>